<keyword evidence="5" id="KW-0378">Hydrolase</keyword>
<feature type="domain" description="Helicase C-terminal" evidence="19">
    <location>
        <begin position="555"/>
        <end position="713"/>
    </location>
</feature>
<dbReference type="SMART" id="SM00487">
    <property type="entry name" value="DEXDc"/>
    <property type="match status" value="1"/>
</dbReference>
<dbReference type="CDD" id="cd18029">
    <property type="entry name" value="DEXHc_XPB"/>
    <property type="match status" value="1"/>
</dbReference>
<dbReference type="GO" id="GO:0006289">
    <property type="term" value="P:nucleotide-excision repair"/>
    <property type="evidence" value="ECO:0007669"/>
    <property type="project" value="InterPro"/>
</dbReference>
<dbReference type="Pfam" id="PF16203">
    <property type="entry name" value="ERCC3_RAD25_C"/>
    <property type="match status" value="1"/>
</dbReference>
<comment type="subcellular location">
    <subcellularLocation>
        <location evidence="1">Nucleus</location>
    </subcellularLocation>
</comment>
<keyword evidence="3" id="KW-0547">Nucleotide-binding</keyword>
<evidence type="ECO:0000256" key="2">
    <source>
        <dbReference type="ARBA" id="ARBA00006637"/>
    </source>
</evidence>
<keyword evidence="23" id="KW-1267">Proteomics identification</keyword>
<evidence type="ECO:0000256" key="6">
    <source>
        <dbReference type="ARBA" id="ARBA00022806"/>
    </source>
</evidence>
<evidence type="ECO:0000313" key="22">
    <source>
        <dbReference type="WormBase" id="Y66D12A.15"/>
    </source>
</evidence>
<comment type="catalytic activity">
    <reaction evidence="16">
        <text>ATP + H2O = ADP + phosphate + H(+)</text>
        <dbReference type="Rhea" id="RHEA:13065"/>
        <dbReference type="ChEBI" id="CHEBI:15377"/>
        <dbReference type="ChEBI" id="CHEBI:15378"/>
        <dbReference type="ChEBI" id="CHEBI:30616"/>
        <dbReference type="ChEBI" id="CHEBI:43474"/>
        <dbReference type="ChEBI" id="CHEBI:456216"/>
        <dbReference type="EC" id="5.6.2.4"/>
    </reaction>
</comment>
<evidence type="ECO:0000256" key="3">
    <source>
        <dbReference type="ARBA" id="ARBA00022741"/>
    </source>
</evidence>
<evidence type="ECO:0000259" key="18">
    <source>
        <dbReference type="PROSITE" id="PS51192"/>
    </source>
</evidence>
<dbReference type="Reactome" id="R-CEL-73779">
    <property type="pathway name" value="RNA Polymerase II Transcription Pre-Initiation And Promoter Opening"/>
</dbReference>
<dbReference type="Reactome" id="R-CEL-113418">
    <property type="pathway name" value="Formation of the Early Elongation Complex"/>
</dbReference>
<dbReference type="Reactome" id="R-CEL-73772">
    <property type="pathway name" value="RNA Polymerase I Promoter Escape"/>
</dbReference>
<comment type="similarity">
    <text evidence="2">Belongs to the helicase family. RAD25/XPB subfamily.</text>
</comment>
<gene>
    <name evidence="20 22" type="primary">xpb-1</name>
    <name evidence="20" type="ORF">CELE_Y66D12A.15</name>
    <name evidence="22" type="ORF">Y66D12A.15</name>
</gene>
<dbReference type="InterPro" id="IPR032438">
    <property type="entry name" value="ERCC3_RAD25_C"/>
</dbReference>
<dbReference type="Reactome" id="R-CEL-76042">
    <property type="pathway name" value="RNA Polymerase II Transcription Initiation And Promoter Clearance"/>
</dbReference>
<dbReference type="Reactome" id="R-CEL-75953">
    <property type="pathway name" value="RNA Polymerase II Transcription Initiation"/>
</dbReference>
<feature type="region of interest" description="Disordered" evidence="17">
    <location>
        <begin position="23"/>
        <end position="46"/>
    </location>
</feature>
<evidence type="ECO:0000256" key="10">
    <source>
        <dbReference type="ARBA" id="ARBA00023235"/>
    </source>
</evidence>
<dbReference type="Reactome" id="R-CEL-112382">
    <property type="pathway name" value="Formation of RNA Pol II elongation complex"/>
</dbReference>
<evidence type="ECO:0000256" key="7">
    <source>
        <dbReference type="ARBA" id="ARBA00022840"/>
    </source>
</evidence>
<evidence type="ECO:0000256" key="9">
    <source>
        <dbReference type="ARBA" id="ARBA00023204"/>
    </source>
</evidence>
<keyword evidence="21" id="KW-1185">Reference proteome</keyword>
<dbReference type="Bgee" id="WBGene00013441">
    <property type="expression patterns" value="Expressed in germ line (C elegans) and 4 other cell types or tissues"/>
</dbReference>
<evidence type="ECO:0000256" key="1">
    <source>
        <dbReference type="ARBA" id="ARBA00004123"/>
    </source>
</evidence>
<dbReference type="FunCoup" id="Q95PZ4">
    <property type="interactions" value="3110"/>
</dbReference>
<dbReference type="eggNOG" id="KOG1123">
    <property type="taxonomic scope" value="Eukaryota"/>
</dbReference>
<accession>Q95PZ4</accession>
<dbReference type="SUPFAM" id="SSF52540">
    <property type="entry name" value="P-loop containing nucleoside triphosphate hydrolases"/>
    <property type="match status" value="2"/>
</dbReference>
<evidence type="ECO:0000313" key="20">
    <source>
        <dbReference type="EMBL" id="CAC70144.1"/>
    </source>
</evidence>
<dbReference type="STRING" id="6239.Y66D12A.15.3"/>
<dbReference type="PANTHER" id="PTHR11274">
    <property type="entry name" value="RAD25/XP-B DNA REPAIR HELICASE"/>
    <property type="match status" value="1"/>
</dbReference>
<dbReference type="UCSC" id="Y66D12A.15">
    <property type="organism name" value="c. elegans"/>
</dbReference>
<evidence type="ECO:0000256" key="12">
    <source>
        <dbReference type="ARBA" id="ARBA00034617"/>
    </source>
</evidence>
<evidence type="ECO:0000313" key="21">
    <source>
        <dbReference type="Proteomes" id="UP000001940"/>
    </source>
</evidence>
<comment type="catalytic activity">
    <reaction evidence="12">
        <text>Couples ATP hydrolysis with the unwinding of duplex DNA by translocating in the 3'-5' direction.</text>
        <dbReference type="EC" id="5.6.2.4"/>
    </reaction>
</comment>
<dbReference type="GO" id="GO:0016787">
    <property type="term" value="F:hydrolase activity"/>
    <property type="evidence" value="ECO:0007669"/>
    <property type="project" value="UniProtKB-KW"/>
</dbReference>
<dbReference type="AlphaFoldDB" id="Q95PZ4"/>
<dbReference type="WormBase" id="Y66D12A.15">
    <property type="protein sequence ID" value="CE28998"/>
    <property type="gene ID" value="WBGene00013441"/>
    <property type="gene designation" value="xpb-1"/>
</dbReference>
<dbReference type="GO" id="GO:0003677">
    <property type="term" value="F:DNA binding"/>
    <property type="evidence" value="ECO:0007669"/>
    <property type="project" value="UniProtKB-KW"/>
</dbReference>
<dbReference type="EMBL" id="BX284603">
    <property type="protein sequence ID" value="CAC70144.1"/>
    <property type="molecule type" value="Genomic_DNA"/>
</dbReference>
<dbReference type="PROSITE" id="PS51194">
    <property type="entry name" value="HELICASE_CTER"/>
    <property type="match status" value="1"/>
</dbReference>
<dbReference type="GeneID" id="176584"/>
<dbReference type="InterPro" id="IPR032830">
    <property type="entry name" value="XPB/Ssl2_N"/>
</dbReference>
<dbReference type="AGR" id="WB:WBGene00013441"/>
<dbReference type="PANTHER" id="PTHR11274:SF0">
    <property type="entry name" value="GENERAL TRANSCRIPTION AND DNA REPAIR FACTOR IIH HELICASE SUBUNIT XPB"/>
    <property type="match status" value="1"/>
</dbReference>
<dbReference type="OMA" id="RCQEIDY"/>
<dbReference type="FunFam" id="3.40.50.300:FF:000077">
    <property type="entry name" value="Probable DNA repair helicase RAD25"/>
    <property type="match status" value="1"/>
</dbReference>
<dbReference type="GO" id="GO:0005524">
    <property type="term" value="F:ATP binding"/>
    <property type="evidence" value="ECO:0007669"/>
    <property type="project" value="UniProtKB-KW"/>
</dbReference>
<dbReference type="InterPro" id="IPR014001">
    <property type="entry name" value="Helicase_ATP-bd"/>
</dbReference>
<dbReference type="NCBIfam" id="TIGR00603">
    <property type="entry name" value="rad25"/>
    <property type="match status" value="1"/>
</dbReference>
<dbReference type="InterPro" id="IPR001650">
    <property type="entry name" value="Helicase_C-like"/>
</dbReference>
<evidence type="ECO:0000256" key="5">
    <source>
        <dbReference type="ARBA" id="ARBA00022801"/>
    </source>
</evidence>
<dbReference type="Reactome" id="R-CEL-5696395">
    <property type="pathway name" value="Formation of Incision Complex in GG-NER"/>
</dbReference>
<dbReference type="Reactome" id="R-CEL-77075">
    <property type="pathway name" value="RNA Pol II CTD phosphorylation and interaction with CE"/>
</dbReference>
<keyword evidence="9" id="KW-0234">DNA repair</keyword>
<dbReference type="PRINTS" id="PR00851">
    <property type="entry name" value="XRODRMPGMNTB"/>
</dbReference>
<evidence type="ECO:0000256" key="4">
    <source>
        <dbReference type="ARBA" id="ARBA00022763"/>
    </source>
</evidence>
<dbReference type="SMR" id="Q95PZ4"/>
<evidence type="ECO:0000256" key="15">
    <source>
        <dbReference type="ARBA" id="ARBA00044810"/>
    </source>
</evidence>
<evidence type="ECO:0000256" key="11">
    <source>
        <dbReference type="ARBA" id="ARBA00023242"/>
    </source>
</evidence>
<dbReference type="InterPro" id="IPR006935">
    <property type="entry name" value="Helicase/UvrB_N"/>
</dbReference>
<evidence type="ECO:0000256" key="13">
    <source>
        <dbReference type="ARBA" id="ARBA00034808"/>
    </source>
</evidence>
<evidence type="ECO:0000256" key="14">
    <source>
        <dbReference type="ARBA" id="ARBA00044799"/>
    </source>
</evidence>
<dbReference type="CDD" id="cd18789">
    <property type="entry name" value="SF2_C_XPB"/>
    <property type="match status" value="1"/>
</dbReference>
<dbReference type="Reactome" id="R-CEL-674695">
    <property type="pathway name" value="RNA Polymerase II Pre-transcription Events"/>
</dbReference>
<keyword evidence="8" id="KW-0238">DNA-binding</keyword>
<dbReference type="SMART" id="SM00490">
    <property type="entry name" value="HELICc"/>
    <property type="match status" value="1"/>
</dbReference>
<dbReference type="Pfam" id="PF13625">
    <property type="entry name" value="Helicase_C_3"/>
    <property type="match status" value="1"/>
</dbReference>
<evidence type="ECO:0000259" key="19">
    <source>
        <dbReference type="PROSITE" id="PS51194"/>
    </source>
</evidence>
<dbReference type="InParanoid" id="Q95PZ4"/>
<dbReference type="Reactome" id="R-CEL-6782135">
    <property type="pathway name" value="Dual incision in TC-NER"/>
</dbReference>
<dbReference type="Reactome" id="R-CEL-6782210">
    <property type="pathway name" value="Gap-filling DNA repair synthesis and ligation in TC-NER"/>
</dbReference>
<dbReference type="EC" id="5.6.2.4" evidence="13"/>
<dbReference type="HOGENOM" id="CLU_008213_0_0_1"/>
<feature type="domain" description="Helicase ATP-binding" evidence="18">
    <location>
        <begin position="334"/>
        <end position="501"/>
    </location>
</feature>
<proteinExistence type="evidence at protein level"/>
<sequence length="789" mass="89510">MATKERKRRGKWDTYKAEEAPSLYSGNADKETSSVPKAASHNLNGENASSVMTDEFGAKDYRKDMPLKGDFTARPLWVAPDGHIFLESFSPVYKHARDFLIAISEPVCRPQHIHEYQLTAYSLYAAVSVGLQTKDIIEYLERLSKSQLPKGVITFVQMCTVSYGKVKLVLKHNRYFVESRHSDVMQKLLKDSVIQSCILDDRVQPAQQTELPAQEKIKFSHGNENEKGVEKDGAAADGTAAAATDGKVPADIDEFYGKIDGDDEEDAEIRNLQLLTFEIKQETIETVQKRCIELEYPLLAEYDFRNDTLNPNLGIDLKPSTTLRPYQEKSLRKMFGNSRARSGVIVLPCGAGKTLVGVTAVTTVNKRCLVLANSNVSVEQWRAQFKLWSTIQDKQLVRFTREAKDPAPSGADATKPVVCISTYSMVAYSGRRTLQAEEAMKFIEKQEWGLLLLDEVHTIPAKMFRRVLTIVQAHCKLGLTATLVREDDKITDLNFLIGPKIYEANWMELQKAGHIAKVQCAEVWCPMTSAFYSYYLRSQIARKLLLAVMNPNKFRICQFLIKFHERRNDKIIVFSDNVFALKRYAIEMQKPFLYGETSQNERMKILQNFQYNPRVNTIFVSKVADTSFDLPEANVLIQISAHGGSRRQEAQRLGRILRAKKHSTDQFNAFFYSLVSQDTVEMGYSRKRQRFLVNQGYAYKVVNNLPGMELEDLKLASKESQLQLLQQVLATSDADAEEEDVKEELADGTIRISRREATMASMSGGQGAQYHSKAKAIAERHPLFKRFRQ</sequence>
<dbReference type="GO" id="GO:0000112">
    <property type="term" value="C:nucleotide-excision repair factor 3 complex"/>
    <property type="evidence" value="ECO:0000318"/>
    <property type="project" value="GO_Central"/>
</dbReference>
<dbReference type="InterPro" id="IPR027417">
    <property type="entry name" value="P-loop_NTPase"/>
</dbReference>
<dbReference type="InterPro" id="IPR001161">
    <property type="entry name" value="XPB/Ssl2"/>
</dbReference>
<dbReference type="Gene3D" id="3.40.50.300">
    <property type="entry name" value="P-loop containing nucleotide triphosphate hydrolases"/>
    <property type="match status" value="2"/>
</dbReference>
<feature type="compositionally biased region" description="Basic and acidic residues" evidence="17">
    <location>
        <begin position="220"/>
        <end position="234"/>
    </location>
</feature>
<dbReference type="RefSeq" id="NP_499487.1">
    <property type="nucleotide sequence ID" value="NM_067086.6"/>
</dbReference>
<evidence type="ECO:0000256" key="17">
    <source>
        <dbReference type="SAM" id="MobiDB-lite"/>
    </source>
</evidence>
<dbReference type="Reactome" id="R-CEL-5696400">
    <property type="pathway name" value="Dual Incision in GG-NER"/>
</dbReference>
<dbReference type="GO" id="GO:0006367">
    <property type="term" value="P:transcription initiation at RNA polymerase II promoter"/>
    <property type="evidence" value="ECO:0000318"/>
    <property type="project" value="GO_Central"/>
</dbReference>
<dbReference type="KEGG" id="cel:CELE_Y66D12A.15"/>
<dbReference type="Proteomes" id="UP000001940">
    <property type="component" value="Chromosome III"/>
</dbReference>
<dbReference type="GO" id="GO:0043138">
    <property type="term" value="F:3'-5' DNA helicase activity"/>
    <property type="evidence" value="ECO:0000318"/>
    <property type="project" value="GO_Central"/>
</dbReference>
<keyword evidence="10" id="KW-0413">Isomerase</keyword>
<keyword evidence="4" id="KW-0227">DNA damage</keyword>
<organism evidence="20 21">
    <name type="scientific">Caenorhabditis elegans</name>
    <dbReference type="NCBI Taxonomy" id="6239"/>
    <lineage>
        <taxon>Eukaryota</taxon>
        <taxon>Metazoa</taxon>
        <taxon>Ecdysozoa</taxon>
        <taxon>Nematoda</taxon>
        <taxon>Chromadorea</taxon>
        <taxon>Rhabditida</taxon>
        <taxon>Rhabditina</taxon>
        <taxon>Rhabditomorpha</taxon>
        <taxon>Rhabditoidea</taxon>
        <taxon>Rhabditidae</taxon>
        <taxon>Peloderinae</taxon>
        <taxon>Caenorhabditis</taxon>
    </lineage>
</organism>
<dbReference type="Reactome" id="R-CEL-75955">
    <property type="pathway name" value="RNA Polymerase II Transcription Elongation"/>
</dbReference>
<dbReference type="Reactome" id="R-CEL-72086">
    <property type="pathway name" value="mRNA Capping"/>
</dbReference>
<name>Q95PZ4_CAEEL</name>
<dbReference type="CTD" id="176584"/>
<dbReference type="Reactome" id="R-CEL-6781823">
    <property type="pathway name" value="Formation of TC-NER Pre-Incision Complex"/>
</dbReference>
<dbReference type="PaxDb" id="6239-Y66D12A.15"/>
<evidence type="ECO:0000256" key="8">
    <source>
        <dbReference type="ARBA" id="ARBA00023125"/>
    </source>
</evidence>
<reference evidence="20 21" key="1">
    <citation type="journal article" date="1998" name="Science">
        <title>Genome sequence of the nematode C. elegans: a platform for investigating biology.</title>
        <authorList>
            <consortium name="The C. elegans sequencing consortium"/>
            <person name="Sulson J.E."/>
            <person name="Waterston R."/>
        </authorList>
    </citation>
    <scope>NUCLEOTIDE SEQUENCE [LARGE SCALE GENOMIC DNA]</scope>
    <source>
        <strain evidence="20 21">Bristol N2</strain>
    </source>
</reference>
<protein>
    <recommendedName>
        <fullName evidence="14">General transcription and DNA repair factor IIH helicase/translocase subunit XPB</fullName>
        <ecNumber evidence="13">5.6.2.4</ecNumber>
    </recommendedName>
    <alternativeName>
        <fullName evidence="15">DNA 3'-5' helicase/translocase XPB</fullName>
    </alternativeName>
</protein>
<dbReference type="PeptideAtlas" id="Q95PZ4"/>
<dbReference type="Pfam" id="PF04851">
    <property type="entry name" value="ResIII"/>
    <property type="match status" value="1"/>
</dbReference>
<dbReference type="InterPro" id="IPR050615">
    <property type="entry name" value="ATP-dep_DNA_Helicase"/>
</dbReference>
<dbReference type="PhylomeDB" id="Q95PZ4"/>
<dbReference type="FunFam" id="3.40.50.300:FF:000117">
    <property type="entry name" value="Putative DNA repair helicase rad25"/>
    <property type="match status" value="1"/>
</dbReference>
<dbReference type="GO" id="GO:0005675">
    <property type="term" value="C:transcription factor TFIIH holo complex"/>
    <property type="evidence" value="ECO:0000318"/>
    <property type="project" value="GO_Central"/>
</dbReference>
<dbReference type="GO" id="GO:0097550">
    <property type="term" value="C:transcription preinitiation complex"/>
    <property type="evidence" value="ECO:0000318"/>
    <property type="project" value="GO_Central"/>
</dbReference>
<feature type="region of interest" description="Disordered" evidence="17">
    <location>
        <begin position="220"/>
        <end position="242"/>
    </location>
</feature>
<dbReference type="Reactome" id="R-CEL-6796648">
    <property type="pathway name" value="TP53 Regulates Transcription of DNA Repair Genes"/>
</dbReference>
<evidence type="ECO:0007829" key="23">
    <source>
        <dbReference type="PeptideAtlas" id="Q95PZ4"/>
    </source>
</evidence>
<keyword evidence="11" id="KW-0539">Nucleus</keyword>
<dbReference type="OrthoDB" id="10262986at2759"/>
<dbReference type="Reactome" id="R-CEL-73776">
    <property type="pathway name" value="RNA Polymerase II Promoter Escape"/>
</dbReference>
<keyword evidence="7" id="KW-0067">ATP-binding</keyword>
<dbReference type="PROSITE" id="PS51192">
    <property type="entry name" value="HELICASE_ATP_BIND_1"/>
    <property type="match status" value="1"/>
</dbReference>
<evidence type="ECO:0000256" key="16">
    <source>
        <dbReference type="ARBA" id="ARBA00048988"/>
    </source>
</evidence>
<keyword evidence="6 20" id="KW-0347">Helicase</keyword>